<reference evidence="1 2" key="2">
    <citation type="journal article" date="2021" name="Genomics">
        <title>High-quality reference genome for Clonorchis sinensis.</title>
        <authorList>
            <person name="Young N.D."/>
            <person name="Stroehlein A.J."/>
            <person name="Kinkar L."/>
            <person name="Wang T."/>
            <person name="Sohn W.M."/>
            <person name="Chang B.C.H."/>
            <person name="Kaur P."/>
            <person name="Weisz D."/>
            <person name="Dudchenko O."/>
            <person name="Aiden E.L."/>
            <person name="Korhonen P.K."/>
            <person name="Gasser R.B."/>
        </authorList>
    </citation>
    <scope>NUCLEOTIDE SEQUENCE [LARGE SCALE GENOMIC DNA]</scope>
    <source>
        <strain evidence="1">Cs-k2</strain>
    </source>
</reference>
<sequence>MEVLFCRLCFQDGVRTIFNARGWKRHKIWLQSDANGVPVVSCYLDDFKQIIVVHQRSISVEHGFFAADDSDDPHIQMECTCGSKSSSRRNWFIVVLATNNTEARCLWLEREFTDRRVRGSNPTSASRLSMSRLGQPGRIPVLVLPSDDMAVVYRKGVTAERTYTYQVVMVNKQNELEVCGADPLVERSVARNKPHLFNCFCPGLSDPPSANLLTGRSVVRTRLLPLDFPCLGLGNLAVSQPSCFLRVAWQLGTERVLQLNSQFQKHIRYNLQMEQIITKLSPRNWPSNPSKNRPLRKSNLSKFRLLKRPASGSALSLQNYRTVERLQPRSNPTYASPIPLPTLGQPGSIPALVIPSSGMTEKQPYLKSSPTKHSGVRLEPTAPNRFVISASSSFDHHSELGTENSTLFGKRWFGIHNTWPNQRSSWYWSWYSSMEVHVAQPKTCFLVTSLRILRHQPTQATIVSGVFSDCMSMTLYFVGSKCIPKEGKTLVSSAKNTCSLFSYSKT</sequence>
<organism evidence="1 2">
    <name type="scientific">Clonorchis sinensis</name>
    <name type="common">Chinese liver fluke</name>
    <dbReference type="NCBI Taxonomy" id="79923"/>
    <lineage>
        <taxon>Eukaryota</taxon>
        <taxon>Metazoa</taxon>
        <taxon>Spiralia</taxon>
        <taxon>Lophotrochozoa</taxon>
        <taxon>Platyhelminthes</taxon>
        <taxon>Trematoda</taxon>
        <taxon>Digenea</taxon>
        <taxon>Opisthorchiida</taxon>
        <taxon>Opisthorchiata</taxon>
        <taxon>Opisthorchiidae</taxon>
        <taxon>Clonorchis</taxon>
    </lineage>
</organism>
<protein>
    <submittedName>
        <fullName evidence="1">Uncharacterized protein</fullName>
    </submittedName>
</protein>
<dbReference type="Proteomes" id="UP000286415">
    <property type="component" value="Unassembled WGS sequence"/>
</dbReference>
<comment type="caution">
    <text evidence="1">The sequence shown here is derived from an EMBL/GenBank/DDBJ whole genome shotgun (WGS) entry which is preliminary data.</text>
</comment>
<dbReference type="EMBL" id="NIRI02000056">
    <property type="protein sequence ID" value="KAG5442903.1"/>
    <property type="molecule type" value="Genomic_DNA"/>
</dbReference>
<dbReference type="InParanoid" id="A0A419Q5D1"/>
<proteinExistence type="predicted"/>
<keyword evidence="2" id="KW-1185">Reference proteome</keyword>
<name>A0A419Q5D1_CLOSI</name>
<evidence type="ECO:0000313" key="1">
    <source>
        <dbReference type="EMBL" id="KAG5442903.1"/>
    </source>
</evidence>
<dbReference type="AlphaFoldDB" id="A0A419Q5D1"/>
<accession>A0A419Q5D1</accession>
<reference evidence="1 2" key="1">
    <citation type="journal article" date="2018" name="Biotechnol. Adv.">
        <title>Improved genomic resources and new bioinformatic workflow for the carcinogenic parasite Clonorchis sinensis: Biotechnological implications.</title>
        <authorList>
            <person name="Wang D."/>
            <person name="Korhonen P.K."/>
            <person name="Gasser R.B."/>
            <person name="Young N.D."/>
        </authorList>
    </citation>
    <scope>NUCLEOTIDE SEQUENCE [LARGE SCALE GENOMIC DNA]</scope>
    <source>
        <strain evidence="1">Cs-k2</strain>
    </source>
</reference>
<gene>
    <name evidence="1" type="ORF">CSKR_107392</name>
</gene>
<evidence type="ECO:0000313" key="2">
    <source>
        <dbReference type="Proteomes" id="UP000286415"/>
    </source>
</evidence>